<dbReference type="Pfam" id="PF13041">
    <property type="entry name" value="PPR_2"/>
    <property type="match status" value="2"/>
</dbReference>
<dbReference type="GO" id="GO:0099402">
    <property type="term" value="P:plant organ development"/>
    <property type="evidence" value="ECO:0007669"/>
    <property type="project" value="UniProtKB-ARBA"/>
</dbReference>
<feature type="repeat" description="PPR" evidence="2">
    <location>
        <begin position="319"/>
        <end position="353"/>
    </location>
</feature>
<sequence>MSASFRVSINVKQCSGIARSPILNCVRSSIPLLSDPKLQYGCRIYFYHSVNETGMARFATPGRDYSANSNVARSNWLITKLCREGKIGEAQRVFDGMCERDVVTWTTVITGYIKCGMVEEARRLFGRVDAKKNVITWTALVSGYIRLNRIKEAEWLFYEMPVKNVVSWNTMIDGYARNGKVDLALDLFERMPERNVVSWNTIITALAQCGMIDKARRLFEQMPERDVISWTAMVAGLSRNRRIDEARVLFDLMPERNVVSWNAMITGYAQNKRLDEAFDLFQRMPERDMPSWNTMITGFIQNGELSRAWKLFHEMPQKNVISWTAIITGYIQDGQSEEALKIFSKMLAVDMVKPTQGTFVTVLGACSDLAGLTEGKQIHQMISKTTYQDCAFVVSALINMYSKCGELGTARKMFDDGMTSLRDLVSWNGMIAAYAHHGCGREAINLFREMRELGVQPDDVTYVGLLSACSHAGLVDEGLKHFDELVRDESIIVREDHYTCLVDLCGRAGRLREAFDFIKRLGTKPSASVLGALLAGCNVHGDMDMGKLVAKELSELEPENAGTYLLLSNIYASAGKWREAAKVRLKMKAKGLKKQPGCSWIEIGNSAHVFVVGDKSHSQSELILARCDGSLASSIIREIGQTSPKDYVKDTAGAEIIGHFLVELTEWLPELISTNIGLLALHFGGESYKICNALVGVLGKLVAKAFKDVEGAVSSKSVRLRTKQAILEILLEHCRDVLAYTRSRVLQVWPELCEAHAVSIGMWNEVAEVAAGRLEDKSAIVRKSALNLLITMLQHNPCGPQLRIASFKATLEQYKKKLNELEPDVPSASVADGLPSDNDICNENGEIHIIDTQVLEQQESLTDSCLTHVEEGIAQKGSPMPDVGNLEQTRALVASLEAGLRFSKCVSATMLTLVQLMASSSASDVENTFLLLMRCKQFQIDGSEACLRKMLPLRMPLLQFIYKKTQWRLLKISSLAIDSNIGDLAALELIIAALVQSSPINLWFLQTSAIWDFFCFNVSGTTAEQSCGALSVLCMAAQSSTGVLSSHLQDIIDIDFGRWAEVEPLLTRTACIAIQRLSKDDQKKFLLINGISGFWLPENIWYDAAAGEAMAAIYTIHLIAETLAADLVKKSLSYMFDCSGGDELQNEIDSSQTEQIFIKGTIPPDSLKDNSINAELGLATSEEAMLDNLSDKAEKEIISGGSSEKNLRGHCASFLSKLCRNFSLMQKYPELQAFGMLALCRSMIIDVNFWRELIDANLQLLFTVVESSPSEIVRSNCTIALGDLAVRFPNLSEPWTENMYAQLWGPSLSVKGYINEMAIRVENEDDRISSLAKLFFHE</sequence>
<feature type="non-terminal residue" evidence="3">
    <location>
        <position position="1338"/>
    </location>
</feature>
<keyword evidence="4" id="KW-1185">Reference proteome</keyword>
<feature type="repeat" description="PPR" evidence="2">
    <location>
        <begin position="423"/>
        <end position="457"/>
    </location>
</feature>
<feature type="repeat" description="PPR" evidence="2">
    <location>
        <begin position="458"/>
        <end position="492"/>
    </location>
</feature>
<dbReference type="GO" id="GO:0000796">
    <property type="term" value="C:condensin complex"/>
    <property type="evidence" value="ECO:0007669"/>
    <property type="project" value="TreeGrafter"/>
</dbReference>
<dbReference type="PANTHER" id="PTHR14222:SF2">
    <property type="entry name" value="CONDENSIN COMPLEX SUBUNIT 1"/>
    <property type="match status" value="1"/>
</dbReference>
<evidence type="ECO:0008006" key="5">
    <source>
        <dbReference type="Google" id="ProtNLM"/>
    </source>
</evidence>
<dbReference type="EMBL" id="CM031824">
    <property type="protein sequence ID" value="KAG6625326.1"/>
    <property type="molecule type" value="Genomic_DNA"/>
</dbReference>
<dbReference type="Pfam" id="PF01535">
    <property type="entry name" value="PPR"/>
    <property type="match status" value="8"/>
</dbReference>
<dbReference type="GO" id="GO:0007076">
    <property type="term" value="P:mitotic chromosome condensation"/>
    <property type="evidence" value="ECO:0007669"/>
    <property type="project" value="InterPro"/>
</dbReference>
<dbReference type="InterPro" id="IPR046848">
    <property type="entry name" value="E_motif"/>
</dbReference>
<evidence type="ECO:0000313" key="4">
    <source>
        <dbReference type="Proteomes" id="UP000811609"/>
    </source>
</evidence>
<reference evidence="3" key="1">
    <citation type="submission" date="2020-12" db="EMBL/GenBank/DDBJ databases">
        <title>WGS assembly of Carya illinoinensis cv. Pawnee.</title>
        <authorList>
            <person name="Platts A."/>
            <person name="Shu S."/>
            <person name="Wright S."/>
            <person name="Barry K."/>
            <person name="Edger P."/>
            <person name="Pires J.C."/>
            <person name="Schmutz J."/>
        </authorList>
    </citation>
    <scope>NUCLEOTIDE SEQUENCE</scope>
    <source>
        <tissue evidence="3">Leaf</tissue>
    </source>
</reference>
<keyword evidence="1" id="KW-0677">Repeat</keyword>
<dbReference type="InterPro" id="IPR026971">
    <property type="entry name" value="CND1/NCAPD3"/>
</dbReference>
<dbReference type="FunFam" id="1.25.40.10:FF:000158">
    <property type="entry name" value="pentatricopeptide repeat-containing protein At2g33680"/>
    <property type="match status" value="1"/>
</dbReference>
<proteinExistence type="predicted"/>
<feature type="repeat" description="PPR" evidence="2">
    <location>
        <begin position="257"/>
        <end position="291"/>
    </location>
</feature>
<dbReference type="FunFam" id="1.25.10.10:FF:000403">
    <property type="entry name" value="Condensin complex subunit 1"/>
    <property type="match status" value="1"/>
</dbReference>
<feature type="repeat" description="PPR" evidence="2">
    <location>
        <begin position="101"/>
        <end position="135"/>
    </location>
</feature>
<organism evidence="3 4">
    <name type="scientific">Carya illinoinensis</name>
    <name type="common">Pecan</name>
    <dbReference type="NCBI Taxonomy" id="32201"/>
    <lineage>
        <taxon>Eukaryota</taxon>
        <taxon>Viridiplantae</taxon>
        <taxon>Streptophyta</taxon>
        <taxon>Embryophyta</taxon>
        <taxon>Tracheophyta</taxon>
        <taxon>Spermatophyta</taxon>
        <taxon>Magnoliopsida</taxon>
        <taxon>eudicotyledons</taxon>
        <taxon>Gunneridae</taxon>
        <taxon>Pentapetalae</taxon>
        <taxon>rosids</taxon>
        <taxon>fabids</taxon>
        <taxon>Fagales</taxon>
        <taxon>Juglandaceae</taxon>
        <taxon>Carya</taxon>
    </lineage>
</organism>
<feature type="repeat" description="PPR" evidence="2">
    <location>
        <begin position="560"/>
        <end position="594"/>
    </location>
</feature>
<dbReference type="GO" id="GO:0042393">
    <property type="term" value="F:histone binding"/>
    <property type="evidence" value="ECO:0007669"/>
    <property type="project" value="TreeGrafter"/>
</dbReference>
<dbReference type="Pfam" id="PF12854">
    <property type="entry name" value="PPR_1"/>
    <property type="match status" value="1"/>
</dbReference>
<dbReference type="NCBIfam" id="TIGR00756">
    <property type="entry name" value="PPR"/>
    <property type="match status" value="8"/>
</dbReference>
<protein>
    <recommendedName>
        <fullName evidence="5">Pentatricopeptide repeat-containing protein</fullName>
    </recommendedName>
</protein>
<evidence type="ECO:0000256" key="1">
    <source>
        <dbReference type="ARBA" id="ARBA00022737"/>
    </source>
</evidence>
<feature type="repeat" description="PPR" evidence="2">
    <location>
        <begin position="164"/>
        <end position="198"/>
    </location>
</feature>
<comment type="caution">
    <text evidence="3">The sequence shown here is derived from an EMBL/GenBank/DDBJ whole genome shotgun (WGS) entry which is preliminary data.</text>
</comment>
<evidence type="ECO:0000256" key="2">
    <source>
        <dbReference type="PROSITE-ProRule" id="PRU00708"/>
    </source>
</evidence>
<name>A0A8T1N2K7_CARIL</name>
<dbReference type="GO" id="GO:0000779">
    <property type="term" value="C:condensed chromosome, centromeric region"/>
    <property type="evidence" value="ECO:0007669"/>
    <property type="project" value="TreeGrafter"/>
</dbReference>
<dbReference type="InterPro" id="IPR002885">
    <property type="entry name" value="PPR_rpt"/>
</dbReference>
<dbReference type="Pfam" id="PF20431">
    <property type="entry name" value="E_motif"/>
    <property type="match status" value="1"/>
</dbReference>
<feature type="repeat" description="PPR" evidence="2">
    <location>
        <begin position="226"/>
        <end position="256"/>
    </location>
</feature>
<dbReference type="FunFam" id="1.25.40.10:FF:000125">
    <property type="entry name" value="Pentatricopeptide repeat-containing protein"/>
    <property type="match status" value="2"/>
</dbReference>
<accession>A0A8T1N2K7</accession>
<dbReference type="Proteomes" id="UP000811609">
    <property type="component" value="Chromosome 16"/>
</dbReference>
<dbReference type="PANTHER" id="PTHR14222">
    <property type="entry name" value="CONDENSIN"/>
    <property type="match status" value="1"/>
</dbReference>
<evidence type="ECO:0000313" key="3">
    <source>
        <dbReference type="EMBL" id="KAG6625326.1"/>
    </source>
</evidence>
<dbReference type="GO" id="GO:0010032">
    <property type="term" value="P:meiotic chromosome condensation"/>
    <property type="evidence" value="ECO:0007669"/>
    <property type="project" value="TreeGrafter"/>
</dbReference>
<gene>
    <name evidence="3" type="ORF">CIPAW_16G087800</name>
</gene>
<dbReference type="PROSITE" id="PS51375">
    <property type="entry name" value="PPR"/>
    <property type="match status" value="8"/>
</dbReference>